<accession>A0A0U3FQV1</accession>
<sequence>MLLFWVEFIGTFIGLFISAELIAKGADELEEVLGQGITGGILLGFITALPETIFVIIASLGGSLDVAFGSAIGGNILLFTVGAGLVGIVYFWKWKNNLVMDQEYQVENKFLIISTVALVLITLYSKLNVIAGVCLILIYVYYVIYRLRKFKRDKPIAKKEVDYVKISIFMVVGAILLIILSHYFVEQLDQISLSFGIPAVWISLVLSPIAGELEEKISAFRLITLSKKGGSLSLLSFVGSKIENNTVLLGIIGLFGDYSLRPVIPEMVSLILVNVSVLRVLFDRKLTVLESSLLIIAYAVIIIALYYL</sequence>
<gene>
    <name evidence="9" type="ORF">ATY89_09655</name>
    <name evidence="10" type="ORF">ATZ20_01215</name>
</gene>
<dbReference type="Proteomes" id="UP000060043">
    <property type="component" value="Chromosome"/>
</dbReference>
<evidence type="ECO:0000256" key="1">
    <source>
        <dbReference type="ARBA" id="ARBA00004127"/>
    </source>
</evidence>
<dbReference type="InterPro" id="IPR044880">
    <property type="entry name" value="NCX_ion-bd_dom_sf"/>
</dbReference>
<dbReference type="GO" id="GO:0012505">
    <property type="term" value="C:endomembrane system"/>
    <property type="evidence" value="ECO:0007669"/>
    <property type="project" value="UniProtKB-SubCell"/>
</dbReference>
<feature type="transmembrane region" description="Helical" evidence="7">
    <location>
        <begin position="41"/>
        <end position="60"/>
    </location>
</feature>
<keyword evidence="6 7" id="KW-0472">Membrane</keyword>
<feature type="transmembrane region" description="Helical" evidence="7">
    <location>
        <begin position="262"/>
        <end position="281"/>
    </location>
</feature>
<dbReference type="Proteomes" id="UP000065473">
    <property type="component" value="Chromosome"/>
</dbReference>
<dbReference type="STRING" id="1435377.SUSAZ_08015"/>
<dbReference type="Gene3D" id="1.20.1420.30">
    <property type="entry name" value="NCX, central ion-binding region"/>
    <property type="match status" value="1"/>
</dbReference>
<evidence type="ECO:0000313" key="10">
    <source>
        <dbReference type="EMBL" id="ALU30891.1"/>
    </source>
</evidence>
<feature type="domain" description="Sodium/calcium exchanger membrane region" evidence="8">
    <location>
        <begin position="5"/>
        <end position="147"/>
    </location>
</feature>
<dbReference type="PANTHER" id="PTHR31503:SF36">
    <property type="entry name" value="SODIUM_CALCIUM EXCHANGER MEMBRANE REGION DOMAIN-CONTAINING PROTEIN"/>
    <property type="match status" value="1"/>
</dbReference>
<dbReference type="OMA" id="QPFMAST"/>
<evidence type="ECO:0000313" key="11">
    <source>
        <dbReference type="Proteomes" id="UP000060043"/>
    </source>
</evidence>
<reference evidence="11 12" key="1">
    <citation type="submission" date="2015-12" db="EMBL/GenBank/DDBJ databases">
        <title>A stable core within a dynamic pangenome in Sulfolobus acidocaldarius.</title>
        <authorList>
            <person name="Anderson R."/>
            <person name="Kouris A."/>
            <person name="Seward C."/>
            <person name="Campbell K."/>
            <person name="Whitaker R."/>
        </authorList>
    </citation>
    <scope>NUCLEOTIDE SEQUENCE [LARGE SCALE GENOMIC DNA]</scope>
    <source>
        <strain evidence="9 12">GG12-C01-09</strain>
        <strain evidence="10 11">NG05B_CO5_07</strain>
    </source>
</reference>
<dbReference type="PANTHER" id="PTHR31503">
    <property type="entry name" value="VACUOLAR CALCIUM ION TRANSPORTER"/>
    <property type="match status" value="1"/>
</dbReference>
<keyword evidence="4 7" id="KW-1133">Transmembrane helix</keyword>
<protein>
    <submittedName>
        <fullName evidence="9">Na(+)/Ca(2+) exchanging</fullName>
    </submittedName>
</protein>
<evidence type="ECO:0000313" key="9">
    <source>
        <dbReference type="EMBL" id="ALU30174.1"/>
    </source>
</evidence>
<evidence type="ECO:0000256" key="6">
    <source>
        <dbReference type="ARBA" id="ARBA00023136"/>
    </source>
</evidence>
<dbReference type="GO" id="GO:0015369">
    <property type="term" value="F:calcium:proton antiporter activity"/>
    <property type="evidence" value="ECO:0007669"/>
    <property type="project" value="UniProtKB-ARBA"/>
</dbReference>
<keyword evidence="5" id="KW-0406">Ion transport</keyword>
<dbReference type="RefSeq" id="WP_011278503.1">
    <property type="nucleotide sequence ID" value="NZ_LPSR01000004.1"/>
</dbReference>
<evidence type="ECO:0000256" key="4">
    <source>
        <dbReference type="ARBA" id="ARBA00022989"/>
    </source>
</evidence>
<feature type="domain" description="Sodium/calcium exchanger membrane region" evidence="8">
    <location>
        <begin position="168"/>
        <end position="306"/>
    </location>
</feature>
<comment type="subcellular location">
    <subcellularLocation>
        <location evidence="1">Endomembrane system</location>
        <topology evidence="1">Multi-pass membrane protein</topology>
    </subcellularLocation>
</comment>
<evidence type="ECO:0000256" key="5">
    <source>
        <dbReference type="ARBA" id="ARBA00023065"/>
    </source>
</evidence>
<dbReference type="InterPro" id="IPR004837">
    <property type="entry name" value="NaCa_Exmemb"/>
</dbReference>
<dbReference type="InterPro" id="IPR004713">
    <property type="entry name" value="CaH_exchang"/>
</dbReference>
<dbReference type="EMBL" id="CP013694">
    <property type="protein sequence ID" value="ALU30174.1"/>
    <property type="molecule type" value="Genomic_DNA"/>
</dbReference>
<evidence type="ECO:0000256" key="3">
    <source>
        <dbReference type="ARBA" id="ARBA00022692"/>
    </source>
</evidence>
<evidence type="ECO:0000313" key="12">
    <source>
        <dbReference type="Proteomes" id="UP000065473"/>
    </source>
</evidence>
<feature type="transmembrane region" description="Helical" evidence="7">
    <location>
        <begin position="288"/>
        <end position="307"/>
    </location>
</feature>
<dbReference type="AlphaFoldDB" id="A0A0U3FQV1"/>
<proteinExistence type="predicted"/>
<name>A0A0U3FQV1_9CREN</name>
<evidence type="ECO:0000256" key="7">
    <source>
        <dbReference type="SAM" id="Phobius"/>
    </source>
</evidence>
<evidence type="ECO:0000256" key="2">
    <source>
        <dbReference type="ARBA" id="ARBA00022448"/>
    </source>
</evidence>
<feature type="transmembrane region" description="Helical" evidence="7">
    <location>
        <begin position="112"/>
        <end position="142"/>
    </location>
</feature>
<organism evidence="9 12">
    <name type="scientific">Sulfolobus acidocaldarius</name>
    <dbReference type="NCBI Taxonomy" id="2285"/>
    <lineage>
        <taxon>Archaea</taxon>
        <taxon>Thermoproteota</taxon>
        <taxon>Thermoprotei</taxon>
        <taxon>Sulfolobales</taxon>
        <taxon>Sulfolobaceae</taxon>
        <taxon>Sulfolobus</taxon>
    </lineage>
</organism>
<keyword evidence="2" id="KW-0813">Transport</keyword>
<dbReference type="Pfam" id="PF01699">
    <property type="entry name" value="Na_Ca_ex"/>
    <property type="match status" value="2"/>
</dbReference>
<keyword evidence="3 7" id="KW-0812">Transmembrane</keyword>
<dbReference type="PaxDb" id="1435377-SUSAZ_08015"/>
<feature type="transmembrane region" description="Helical" evidence="7">
    <location>
        <begin position="163"/>
        <end position="185"/>
    </location>
</feature>
<feature type="transmembrane region" description="Helical" evidence="7">
    <location>
        <begin position="72"/>
        <end position="92"/>
    </location>
</feature>
<dbReference type="GO" id="GO:0006874">
    <property type="term" value="P:intracellular calcium ion homeostasis"/>
    <property type="evidence" value="ECO:0007669"/>
    <property type="project" value="TreeGrafter"/>
</dbReference>
<dbReference type="GO" id="GO:0016020">
    <property type="term" value="C:membrane"/>
    <property type="evidence" value="ECO:0007669"/>
    <property type="project" value="InterPro"/>
</dbReference>
<dbReference type="EMBL" id="CP013695">
    <property type="protein sequence ID" value="ALU30891.1"/>
    <property type="molecule type" value="Genomic_DNA"/>
</dbReference>
<evidence type="ECO:0000259" key="8">
    <source>
        <dbReference type="Pfam" id="PF01699"/>
    </source>
</evidence>